<dbReference type="AlphaFoldDB" id="A0A285PHV3"/>
<organism evidence="1 2">
    <name type="scientific">Cohaesibacter gelatinilyticus</name>
    <dbReference type="NCBI Taxonomy" id="372072"/>
    <lineage>
        <taxon>Bacteria</taxon>
        <taxon>Pseudomonadati</taxon>
        <taxon>Pseudomonadota</taxon>
        <taxon>Alphaproteobacteria</taxon>
        <taxon>Hyphomicrobiales</taxon>
        <taxon>Cohaesibacteraceae</taxon>
    </lineage>
</organism>
<dbReference type="RefSeq" id="WP_280176199.1">
    <property type="nucleotide sequence ID" value="NZ_OBEL01000006.1"/>
</dbReference>
<protein>
    <submittedName>
        <fullName evidence="1">Uncharacterized protein</fullName>
    </submittedName>
</protein>
<proteinExistence type="predicted"/>
<accession>A0A285PHV3</accession>
<evidence type="ECO:0000313" key="1">
    <source>
        <dbReference type="EMBL" id="SNZ20853.1"/>
    </source>
</evidence>
<sequence>MTEQENHDTREQTVLPCSFGDKTALLEWSILPILVSFVIMAATI</sequence>
<keyword evidence="2" id="KW-1185">Reference proteome</keyword>
<gene>
    <name evidence="1" type="ORF">SAMN06265368_3964</name>
</gene>
<name>A0A285PHV3_9HYPH</name>
<evidence type="ECO:0000313" key="2">
    <source>
        <dbReference type="Proteomes" id="UP000219439"/>
    </source>
</evidence>
<dbReference type="Proteomes" id="UP000219439">
    <property type="component" value="Unassembled WGS sequence"/>
</dbReference>
<dbReference type="EMBL" id="OBEL01000006">
    <property type="protein sequence ID" value="SNZ20853.1"/>
    <property type="molecule type" value="Genomic_DNA"/>
</dbReference>
<reference evidence="1 2" key="1">
    <citation type="submission" date="2017-09" db="EMBL/GenBank/DDBJ databases">
        <authorList>
            <person name="Ehlers B."/>
            <person name="Leendertz F.H."/>
        </authorList>
    </citation>
    <scope>NUCLEOTIDE SEQUENCE [LARGE SCALE GENOMIC DNA]</scope>
    <source>
        <strain evidence="1 2">DSM 18289</strain>
    </source>
</reference>